<dbReference type="AlphaFoldDB" id="A0A060WI68"/>
<reference evidence="1" key="2">
    <citation type="submission" date="2014-03" db="EMBL/GenBank/DDBJ databases">
        <authorList>
            <person name="Genoscope - CEA"/>
        </authorList>
    </citation>
    <scope>NUCLEOTIDE SEQUENCE</scope>
</reference>
<dbReference type="PANTHER" id="PTHR46926">
    <property type="entry name" value="GLUTAREDOXIN DOMAIN-CONTAINING CYSTEINE-RICH PROTEIN 2"/>
    <property type="match status" value="1"/>
</dbReference>
<dbReference type="InterPro" id="IPR033023">
    <property type="entry name" value="GRXCR2"/>
</dbReference>
<dbReference type="PANTHER" id="PTHR46926:SF1">
    <property type="entry name" value="GLUTAREDOXIN DOMAIN-CONTAINING CYSTEINE-RICH PROTEIN 2"/>
    <property type="match status" value="1"/>
</dbReference>
<gene>
    <name evidence="1" type="ORF">GSONMT00076152001</name>
</gene>
<protein>
    <submittedName>
        <fullName evidence="1">Uncharacterized protein</fullName>
    </submittedName>
</protein>
<proteinExistence type="predicted"/>
<dbReference type="STRING" id="8022.A0A060WI68"/>
<organism evidence="1 2">
    <name type="scientific">Oncorhynchus mykiss</name>
    <name type="common">Rainbow trout</name>
    <name type="synonym">Salmo gairdneri</name>
    <dbReference type="NCBI Taxonomy" id="8022"/>
    <lineage>
        <taxon>Eukaryota</taxon>
        <taxon>Metazoa</taxon>
        <taxon>Chordata</taxon>
        <taxon>Craniata</taxon>
        <taxon>Vertebrata</taxon>
        <taxon>Euteleostomi</taxon>
        <taxon>Actinopterygii</taxon>
        <taxon>Neopterygii</taxon>
        <taxon>Teleostei</taxon>
        <taxon>Protacanthopterygii</taxon>
        <taxon>Salmoniformes</taxon>
        <taxon>Salmonidae</taxon>
        <taxon>Salmoninae</taxon>
        <taxon>Oncorhynchus</taxon>
    </lineage>
</organism>
<name>A0A060WI68_ONCMY</name>
<dbReference type="GO" id="GO:0007605">
    <property type="term" value="P:sensory perception of sound"/>
    <property type="evidence" value="ECO:0007669"/>
    <property type="project" value="InterPro"/>
</dbReference>
<evidence type="ECO:0000313" key="2">
    <source>
        <dbReference type="Proteomes" id="UP000193380"/>
    </source>
</evidence>
<dbReference type="Proteomes" id="UP000193380">
    <property type="component" value="Unassembled WGS sequence"/>
</dbReference>
<sequence length="226" mass="25185">MLKHVYEDGQELESPEEKYPHSFHNHNMPRHLEMVQLCSFQDMQDQGPPTGLMTQRINIYREGLTIDPLTAAMRQGETPTADTNELQSSVLDFGKIIIYASNLRIIRAYQREGRTWRHPQLPGGMGEYSQGGPKPSVTKNPMLTLIELQSSTMLHPAASIVEVRAVPCSLCHGSCPYWPTASTSLSVCCDASPATLMDWRGASPVPNDTNHWLCVPMVLLPEVISL</sequence>
<evidence type="ECO:0000313" key="1">
    <source>
        <dbReference type="EMBL" id="CDQ66842.1"/>
    </source>
</evidence>
<accession>A0A060WI68</accession>
<dbReference type="EMBL" id="FR904558">
    <property type="protein sequence ID" value="CDQ66842.1"/>
    <property type="molecule type" value="Genomic_DNA"/>
</dbReference>
<dbReference type="PaxDb" id="8022-A0A060WI68"/>
<reference evidence="1" key="1">
    <citation type="journal article" date="2014" name="Nat. Commun.">
        <title>The rainbow trout genome provides novel insights into evolution after whole-genome duplication in vertebrates.</title>
        <authorList>
            <person name="Berthelot C."/>
            <person name="Brunet F."/>
            <person name="Chalopin D."/>
            <person name="Juanchich A."/>
            <person name="Bernard M."/>
            <person name="Noel B."/>
            <person name="Bento P."/>
            <person name="Da Silva C."/>
            <person name="Labadie K."/>
            <person name="Alberti A."/>
            <person name="Aury J.M."/>
            <person name="Louis A."/>
            <person name="Dehais P."/>
            <person name="Bardou P."/>
            <person name="Montfort J."/>
            <person name="Klopp C."/>
            <person name="Cabau C."/>
            <person name="Gaspin C."/>
            <person name="Thorgaard G.H."/>
            <person name="Boussaha M."/>
            <person name="Quillet E."/>
            <person name="Guyomard R."/>
            <person name="Galiana D."/>
            <person name="Bobe J."/>
            <person name="Volff J.N."/>
            <person name="Genet C."/>
            <person name="Wincker P."/>
            <person name="Jaillon O."/>
            <person name="Roest Crollius H."/>
            <person name="Guiguen Y."/>
        </authorList>
    </citation>
    <scope>NUCLEOTIDE SEQUENCE [LARGE SCALE GENOMIC DNA]</scope>
</reference>